<dbReference type="WBParaSite" id="ACAC_0000040501-mRNA-1">
    <property type="protein sequence ID" value="ACAC_0000040501-mRNA-1"/>
    <property type="gene ID" value="ACAC_0000040501"/>
</dbReference>
<protein>
    <submittedName>
        <fullName evidence="2">Transposase</fullName>
    </submittedName>
</protein>
<keyword evidence="1" id="KW-1185">Reference proteome</keyword>
<reference evidence="2" key="2">
    <citation type="submission" date="2017-02" db="UniProtKB">
        <authorList>
            <consortium name="WormBaseParasite"/>
        </authorList>
    </citation>
    <scope>IDENTIFICATION</scope>
</reference>
<accession>A0A0K0CTI9</accession>
<evidence type="ECO:0000313" key="2">
    <source>
        <dbReference type="WBParaSite" id="ACAC_0000040501-mRNA-1"/>
    </source>
</evidence>
<proteinExistence type="predicted"/>
<name>A0A0K0CTI9_ANGCA</name>
<dbReference type="Proteomes" id="UP000035642">
    <property type="component" value="Unassembled WGS sequence"/>
</dbReference>
<organism evidence="1 2">
    <name type="scientific">Angiostrongylus cantonensis</name>
    <name type="common">Rat lungworm</name>
    <dbReference type="NCBI Taxonomy" id="6313"/>
    <lineage>
        <taxon>Eukaryota</taxon>
        <taxon>Metazoa</taxon>
        <taxon>Ecdysozoa</taxon>
        <taxon>Nematoda</taxon>
        <taxon>Chromadorea</taxon>
        <taxon>Rhabditida</taxon>
        <taxon>Rhabditina</taxon>
        <taxon>Rhabditomorpha</taxon>
        <taxon>Strongyloidea</taxon>
        <taxon>Metastrongylidae</taxon>
        <taxon>Angiostrongylus</taxon>
    </lineage>
</organism>
<evidence type="ECO:0000313" key="1">
    <source>
        <dbReference type="Proteomes" id="UP000035642"/>
    </source>
</evidence>
<reference evidence="1" key="1">
    <citation type="submission" date="2012-09" db="EMBL/GenBank/DDBJ databases">
        <authorList>
            <person name="Martin A.A."/>
        </authorList>
    </citation>
    <scope>NUCLEOTIDE SEQUENCE</scope>
</reference>
<sequence>MVQSSQLTQIHESSTFQIGSRSAATIQNEAGAVLGVMAAGNACSQWLDVHDFVVSEKTNDRNVLMKL</sequence>
<dbReference type="AlphaFoldDB" id="A0A0K0CTI9"/>